<accession>A0A3B0MTR3</accession>
<dbReference type="AlphaFoldDB" id="A0A3B0MTR3"/>
<evidence type="ECO:0000313" key="2">
    <source>
        <dbReference type="EMBL" id="SVP91527.1"/>
    </source>
</evidence>
<dbReference type="EMBL" id="UIVT01000002">
    <property type="protein sequence ID" value="SVP90920.1"/>
    <property type="molecule type" value="Genomic_DNA"/>
</dbReference>
<organism evidence="1">
    <name type="scientific">Theileria annulata</name>
    <dbReference type="NCBI Taxonomy" id="5874"/>
    <lineage>
        <taxon>Eukaryota</taxon>
        <taxon>Sar</taxon>
        <taxon>Alveolata</taxon>
        <taxon>Apicomplexa</taxon>
        <taxon>Aconoidasida</taxon>
        <taxon>Piroplasmida</taxon>
        <taxon>Theileriidae</taxon>
        <taxon>Theileria</taxon>
    </lineage>
</organism>
<protein>
    <submittedName>
        <fullName evidence="1">Uncharacterized protein</fullName>
    </submittedName>
</protein>
<sequence>MNEEFSSQSFEGITPDFITLDSEFTALTTHSSARHKTQKELEKEEILRKLQGLVSGDRLFFKKSTLGQQVSNPEIPTTNDFVESKFVYWIYDKMSIYLLVNIDPYGKLRFTYGDLYQMAVSHDLFFHKLETRFVKNIKSEHTGYKRAESTKTQTTQMDPFPMEPSYFRQDSEIKQKAINYDIKSRPTPAGVESFCRCKFSNKNEFIKKLRLIIKTNKSKFMDKTAEMKELRLIMSQNIRTYEVEIMGYIMDENPWTYSTNPWDEPEEEKVKEIIEMYKKAVNDPVYKDMYQKWLNKYKLQINQAGTHMIQKIK</sequence>
<dbReference type="VEuPathDB" id="PiroplasmaDB:TA13700"/>
<evidence type="ECO:0000313" key="1">
    <source>
        <dbReference type="EMBL" id="SVP90920.1"/>
    </source>
</evidence>
<gene>
    <name evidence="1" type="ORF">TAT_000163200</name>
    <name evidence="2" type="ORF">TAV_000163400</name>
</gene>
<name>A0A3B0MTR3_THEAN</name>
<reference evidence="1" key="1">
    <citation type="submission" date="2018-07" db="EMBL/GenBank/DDBJ databases">
        <authorList>
            <person name="Quirk P.G."/>
            <person name="Krulwich T.A."/>
        </authorList>
    </citation>
    <scope>NUCLEOTIDE SEQUENCE</scope>
    <source>
        <strain evidence="1">Anand</strain>
    </source>
</reference>
<dbReference type="EMBL" id="UIVS01000002">
    <property type="protein sequence ID" value="SVP91527.1"/>
    <property type="molecule type" value="Genomic_DNA"/>
</dbReference>
<proteinExistence type="predicted"/>